<comment type="caution">
    <text evidence="2">The sequence shown here is derived from an EMBL/GenBank/DDBJ whole genome shotgun (WGS) entry which is preliminary data.</text>
</comment>
<dbReference type="SUPFAM" id="SSF52540">
    <property type="entry name" value="P-loop containing nucleoside triphosphate hydrolases"/>
    <property type="match status" value="1"/>
</dbReference>
<dbReference type="Proteomes" id="UP000323426">
    <property type="component" value="Unassembled WGS sequence"/>
</dbReference>
<dbReference type="AlphaFoldDB" id="A0A5M6DTS4"/>
<evidence type="ECO:0000259" key="1">
    <source>
        <dbReference type="SMART" id="SM00382"/>
    </source>
</evidence>
<dbReference type="Gene3D" id="3.40.50.300">
    <property type="entry name" value="P-loop containing nucleotide triphosphate hydrolases"/>
    <property type="match status" value="1"/>
</dbReference>
<name>A0A5M6DTS4_9BACT</name>
<sequence length="421" mass="47701">MNFSGITRQHILQAIREIDIRRPELRASTIYDVVYQGKRYPPLELMRLAHKLANGTADWALAAGVSTNNYLEKLGFSVVQKRPVVQNPPADEGLLVLAEPATLNLPVTKPKPRIEVQLQEPVQPYEKSKPKPEKYTRKKALAELFLDEHQLDKTLSALRYKKNLILSGPPGTGKTFLARRLAYLELGLEDATKIQTVQFHAGFAYEDFIQGYRPDAAGKFTLRNGVFYEFCQRALADPEKPYFFIIEEINRGNLSSIFGELLLLLEADKRGLAHGVTLPYGAAEERFFVPENVFLIATMNTADRVLAPLDFALRRRFAFLKMNPVFGLSFRRFLEYRNTPDALIDIITSRLIELNEIIAADPLLGDGYLIGHSYFCNPPKNGGNLDWYEAVVENELTPLLEQYWLDEPTKSKAAIRLLTGN</sequence>
<dbReference type="PANTHER" id="PTHR37291:SF1">
    <property type="entry name" value="TYPE IV METHYL-DIRECTED RESTRICTION ENZYME ECOKMCRB SUBUNIT"/>
    <property type="match status" value="1"/>
</dbReference>
<dbReference type="InterPro" id="IPR011704">
    <property type="entry name" value="ATPase_dyneun-rel_AAA"/>
</dbReference>
<protein>
    <submittedName>
        <fullName evidence="2">AAA domain-containing protein</fullName>
    </submittedName>
</protein>
<proteinExistence type="predicted"/>
<dbReference type="InterPro" id="IPR052934">
    <property type="entry name" value="Methyl-DNA_Rec/Restrict_Enz"/>
</dbReference>
<dbReference type="InterPro" id="IPR003593">
    <property type="entry name" value="AAA+_ATPase"/>
</dbReference>
<dbReference type="InterPro" id="IPR027417">
    <property type="entry name" value="P-loop_NTPase"/>
</dbReference>
<keyword evidence="3" id="KW-1185">Reference proteome</keyword>
<dbReference type="CDD" id="cd00009">
    <property type="entry name" value="AAA"/>
    <property type="match status" value="1"/>
</dbReference>
<accession>A0A5M6DTS4</accession>
<dbReference type="PANTHER" id="PTHR37291">
    <property type="entry name" value="5-METHYLCYTOSINE-SPECIFIC RESTRICTION ENZYME B"/>
    <property type="match status" value="1"/>
</dbReference>
<evidence type="ECO:0000313" key="2">
    <source>
        <dbReference type="EMBL" id="KAA5549602.1"/>
    </source>
</evidence>
<dbReference type="GO" id="GO:0016887">
    <property type="term" value="F:ATP hydrolysis activity"/>
    <property type="evidence" value="ECO:0007669"/>
    <property type="project" value="InterPro"/>
</dbReference>
<organism evidence="2 3">
    <name type="scientific">Adhaeribacter rhizoryzae</name>
    <dbReference type="NCBI Taxonomy" id="2607907"/>
    <lineage>
        <taxon>Bacteria</taxon>
        <taxon>Pseudomonadati</taxon>
        <taxon>Bacteroidota</taxon>
        <taxon>Cytophagia</taxon>
        <taxon>Cytophagales</taxon>
        <taxon>Hymenobacteraceae</taxon>
        <taxon>Adhaeribacter</taxon>
    </lineage>
</organism>
<dbReference type="GO" id="GO:0005524">
    <property type="term" value="F:ATP binding"/>
    <property type="evidence" value="ECO:0007669"/>
    <property type="project" value="InterPro"/>
</dbReference>
<feature type="domain" description="AAA+ ATPase" evidence="1">
    <location>
        <begin position="160"/>
        <end position="323"/>
    </location>
</feature>
<dbReference type="EMBL" id="VWSF01000001">
    <property type="protein sequence ID" value="KAA5549602.1"/>
    <property type="molecule type" value="Genomic_DNA"/>
</dbReference>
<dbReference type="Pfam" id="PF07728">
    <property type="entry name" value="AAA_5"/>
    <property type="match status" value="1"/>
</dbReference>
<evidence type="ECO:0000313" key="3">
    <source>
        <dbReference type="Proteomes" id="UP000323426"/>
    </source>
</evidence>
<dbReference type="SMART" id="SM00382">
    <property type="entry name" value="AAA"/>
    <property type="match status" value="1"/>
</dbReference>
<dbReference type="RefSeq" id="WP_150086766.1">
    <property type="nucleotide sequence ID" value="NZ_VWSF01000001.1"/>
</dbReference>
<reference evidence="2 3" key="1">
    <citation type="submission" date="2019-09" db="EMBL/GenBank/DDBJ databases">
        <title>Genome sequence and assembly of Adhaeribacter sp.</title>
        <authorList>
            <person name="Chhetri G."/>
        </authorList>
    </citation>
    <scope>NUCLEOTIDE SEQUENCE [LARGE SCALE GENOMIC DNA]</scope>
    <source>
        <strain evidence="2 3">DK36</strain>
    </source>
</reference>
<gene>
    <name evidence="2" type="ORF">F0145_03185</name>
</gene>